<dbReference type="AlphaFoldDB" id="F2TVT5"/>
<gene>
    <name evidence="2" type="ORF">PTSG_00204</name>
</gene>
<dbReference type="EMBL" id="GL832955">
    <property type="protein sequence ID" value="EGD72181.1"/>
    <property type="molecule type" value="Genomic_DNA"/>
</dbReference>
<accession>F2TVT5</accession>
<reference evidence="2" key="1">
    <citation type="submission" date="2009-08" db="EMBL/GenBank/DDBJ databases">
        <title>Annotation of Salpingoeca rosetta.</title>
        <authorList>
            <consortium name="The Broad Institute Genome Sequencing Platform"/>
            <person name="Russ C."/>
            <person name="Cuomo C."/>
            <person name="Burger G."/>
            <person name="Gray M.W."/>
            <person name="Holland P.W.H."/>
            <person name="King N."/>
            <person name="Lang F.B.F."/>
            <person name="Roger A.J."/>
            <person name="Ruiz-Trillo I."/>
            <person name="Young S.K."/>
            <person name="Zeng Q."/>
            <person name="Gargeya S."/>
            <person name="Alvarado L."/>
            <person name="Berlin A."/>
            <person name="Chapman S.B."/>
            <person name="Chen Z."/>
            <person name="Freedman E."/>
            <person name="Gellesch M."/>
            <person name="Goldberg J."/>
            <person name="Griggs A."/>
            <person name="Gujja S."/>
            <person name="Heilman E."/>
            <person name="Heiman D."/>
            <person name="Howarth C."/>
            <person name="Mehta T."/>
            <person name="Neiman D."/>
            <person name="Pearson M."/>
            <person name="Roberts A."/>
            <person name="Saif S."/>
            <person name="Shea T."/>
            <person name="Shenoy N."/>
            <person name="Sisk P."/>
            <person name="Stolte C."/>
            <person name="Sykes S."/>
            <person name="White J."/>
            <person name="Yandava C."/>
            <person name="Haas B."/>
            <person name="Nusbaum C."/>
            <person name="Birren B."/>
        </authorList>
    </citation>
    <scope>NUCLEOTIDE SEQUENCE [LARGE SCALE GENOMIC DNA]</scope>
    <source>
        <strain evidence="2">ATCC 50818</strain>
    </source>
</reference>
<keyword evidence="3" id="KW-1185">Reference proteome</keyword>
<proteinExistence type="predicted"/>
<evidence type="ECO:0000313" key="2">
    <source>
        <dbReference type="EMBL" id="EGD72181.1"/>
    </source>
</evidence>
<dbReference type="Gene3D" id="2.60.120.10">
    <property type="entry name" value="Jelly Rolls"/>
    <property type="match status" value="1"/>
</dbReference>
<dbReference type="KEGG" id="sre:PTSG_00204"/>
<organism evidence="3">
    <name type="scientific">Salpingoeca rosetta (strain ATCC 50818 / BSB-021)</name>
    <dbReference type="NCBI Taxonomy" id="946362"/>
    <lineage>
        <taxon>Eukaryota</taxon>
        <taxon>Choanoflagellata</taxon>
        <taxon>Craspedida</taxon>
        <taxon>Salpingoecidae</taxon>
        <taxon>Salpingoeca</taxon>
    </lineage>
</organism>
<dbReference type="SUPFAM" id="SSF51182">
    <property type="entry name" value="RmlC-like cupins"/>
    <property type="match status" value="1"/>
</dbReference>
<evidence type="ECO:0000259" key="1">
    <source>
        <dbReference type="Pfam" id="PF07883"/>
    </source>
</evidence>
<name>F2TVT5_SALR5</name>
<feature type="domain" description="Cupin type-2" evidence="1">
    <location>
        <begin position="69"/>
        <end position="114"/>
    </location>
</feature>
<dbReference type="RefSeq" id="XP_004998753.1">
    <property type="nucleotide sequence ID" value="XM_004998696.1"/>
</dbReference>
<dbReference type="GeneID" id="16067720"/>
<evidence type="ECO:0000313" key="3">
    <source>
        <dbReference type="Proteomes" id="UP000007799"/>
    </source>
</evidence>
<dbReference type="InParanoid" id="F2TVT5"/>
<dbReference type="InterPro" id="IPR011051">
    <property type="entry name" value="RmlC_Cupin_sf"/>
</dbReference>
<dbReference type="InterPro" id="IPR014710">
    <property type="entry name" value="RmlC-like_jellyroll"/>
</dbReference>
<protein>
    <recommendedName>
        <fullName evidence="1">Cupin type-2 domain-containing protein</fullName>
    </recommendedName>
</protein>
<dbReference type="Pfam" id="PF07883">
    <property type="entry name" value="Cupin_2"/>
    <property type="match status" value="1"/>
</dbReference>
<dbReference type="Proteomes" id="UP000007799">
    <property type="component" value="Unassembled WGS sequence"/>
</dbReference>
<dbReference type="InterPro" id="IPR013096">
    <property type="entry name" value="Cupin_2"/>
</dbReference>
<sequence length="144" mass="15699">MNAGATTGTSALNLGTLRQFGDHPALDLGAIGEKLLAELSPTVHAANRTLLVTEHFSFHMFATNRTEFCHYHPGDTLQRVLHGGGQFYVDYGKPVPQNPGDSFFIPKGKPHAFDGQLHGPSLVLVQWSPPYHDGYIIPTSGCRF</sequence>